<protein>
    <submittedName>
        <fullName evidence="1">Uncharacterized protein</fullName>
    </submittedName>
</protein>
<accession>G4ZJW1</accession>
<organism evidence="1 2">
    <name type="scientific">Phytophthora sojae (strain P6497)</name>
    <name type="common">Soybean stem and root rot agent</name>
    <name type="synonym">Phytophthora megasperma f. sp. glycines</name>
    <dbReference type="NCBI Taxonomy" id="1094619"/>
    <lineage>
        <taxon>Eukaryota</taxon>
        <taxon>Sar</taxon>
        <taxon>Stramenopiles</taxon>
        <taxon>Oomycota</taxon>
        <taxon>Peronosporomycetes</taxon>
        <taxon>Peronosporales</taxon>
        <taxon>Peronosporaceae</taxon>
        <taxon>Phytophthora</taxon>
    </lineage>
</organism>
<dbReference type="RefSeq" id="XP_009527980.1">
    <property type="nucleotide sequence ID" value="XM_009529685.1"/>
</dbReference>
<dbReference type="KEGG" id="psoj:PHYSODRAFT_255400"/>
<evidence type="ECO:0000313" key="2">
    <source>
        <dbReference type="Proteomes" id="UP000002640"/>
    </source>
</evidence>
<name>G4ZJW1_PHYSP</name>
<dbReference type="AlphaFoldDB" id="G4ZJW1"/>
<dbReference type="Proteomes" id="UP000002640">
    <property type="component" value="Unassembled WGS sequence"/>
</dbReference>
<sequence>MLLEGGTTFGPHQVEAIGLRDKPAVSALPHVVTAIPRFLDPSGEMTLARACSLGSLRLLDHIWASSCITAEDRAPGWSRFNWLRSDPVYYQWQFEESVKEAARGGH</sequence>
<gene>
    <name evidence="1" type="ORF">PHYSODRAFT_255400</name>
</gene>
<dbReference type="GeneID" id="20638609"/>
<proteinExistence type="predicted"/>
<dbReference type="InParanoid" id="G4ZJW1"/>
<reference evidence="1 2" key="1">
    <citation type="journal article" date="2006" name="Science">
        <title>Phytophthora genome sequences uncover evolutionary origins and mechanisms of pathogenesis.</title>
        <authorList>
            <person name="Tyler B.M."/>
            <person name="Tripathy S."/>
            <person name="Zhang X."/>
            <person name="Dehal P."/>
            <person name="Jiang R.H."/>
            <person name="Aerts A."/>
            <person name="Arredondo F.D."/>
            <person name="Baxter L."/>
            <person name="Bensasson D."/>
            <person name="Beynon J.L."/>
            <person name="Chapman J."/>
            <person name="Damasceno C.M."/>
            <person name="Dorrance A.E."/>
            <person name="Dou D."/>
            <person name="Dickerman A.W."/>
            <person name="Dubchak I.L."/>
            <person name="Garbelotto M."/>
            <person name="Gijzen M."/>
            <person name="Gordon S.G."/>
            <person name="Govers F."/>
            <person name="Grunwald N.J."/>
            <person name="Huang W."/>
            <person name="Ivors K.L."/>
            <person name="Jones R.W."/>
            <person name="Kamoun S."/>
            <person name="Krampis K."/>
            <person name="Lamour K.H."/>
            <person name="Lee M.K."/>
            <person name="McDonald W.H."/>
            <person name="Medina M."/>
            <person name="Meijer H.J."/>
            <person name="Nordberg E.K."/>
            <person name="Maclean D.J."/>
            <person name="Ospina-Giraldo M.D."/>
            <person name="Morris P.F."/>
            <person name="Phuntumart V."/>
            <person name="Putnam N.H."/>
            <person name="Rash S."/>
            <person name="Rose J.K."/>
            <person name="Sakihama Y."/>
            <person name="Salamov A.A."/>
            <person name="Savidor A."/>
            <person name="Scheuring C.F."/>
            <person name="Smith B.M."/>
            <person name="Sobral B.W."/>
            <person name="Terry A."/>
            <person name="Torto-Alalibo T.A."/>
            <person name="Win J."/>
            <person name="Xu Z."/>
            <person name="Zhang H."/>
            <person name="Grigoriev I.V."/>
            <person name="Rokhsar D.S."/>
            <person name="Boore J.L."/>
        </authorList>
    </citation>
    <scope>NUCLEOTIDE SEQUENCE [LARGE SCALE GENOMIC DNA]</scope>
    <source>
        <strain evidence="1 2">P6497</strain>
    </source>
</reference>
<keyword evidence="2" id="KW-1185">Reference proteome</keyword>
<dbReference type="EMBL" id="JH159154">
    <property type="protein sequence ID" value="EGZ18922.1"/>
    <property type="molecule type" value="Genomic_DNA"/>
</dbReference>
<evidence type="ECO:0000313" key="1">
    <source>
        <dbReference type="EMBL" id="EGZ18922.1"/>
    </source>
</evidence>